<feature type="transmembrane region" description="Helical" evidence="1">
    <location>
        <begin position="220"/>
        <end position="239"/>
    </location>
</feature>
<feature type="transmembrane region" description="Helical" evidence="1">
    <location>
        <begin position="264"/>
        <end position="282"/>
    </location>
</feature>
<feature type="transmembrane region" description="Helical" evidence="1">
    <location>
        <begin position="7"/>
        <end position="25"/>
    </location>
</feature>
<feature type="transmembrane region" description="Helical" evidence="1">
    <location>
        <begin position="110"/>
        <end position="130"/>
    </location>
</feature>
<dbReference type="EC" id="2.3.-.-" evidence="3"/>
<evidence type="ECO:0000313" key="3">
    <source>
        <dbReference type="EMBL" id="MEN7550430.1"/>
    </source>
</evidence>
<keyword evidence="1" id="KW-0472">Membrane</keyword>
<accession>A0AAW9SF66</accession>
<evidence type="ECO:0000256" key="1">
    <source>
        <dbReference type="SAM" id="Phobius"/>
    </source>
</evidence>
<feature type="transmembrane region" description="Helical" evidence="1">
    <location>
        <begin position="31"/>
        <end position="50"/>
    </location>
</feature>
<dbReference type="RefSeq" id="WP_346823212.1">
    <property type="nucleotide sequence ID" value="NZ_JBDKWZ010000014.1"/>
</dbReference>
<dbReference type="GO" id="GO:0016747">
    <property type="term" value="F:acyltransferase activity, transferring groups other than amino-acyl groups"/>
    <property type="evidence" value="ECO:0007669"/>
    <property type="project" value="InterPro"/>
</dbReference>
<dbReference type="Proteomes" id="UP001403385">
    <property type="component" value="Unassembled WGS sequence"/>
</dbReference>
<dbReference type="Pfam" id="PF01757">
    <property type="entry name" value="Acyl_transf_3"/>
    <property type="match status" value="1"/>
</dbReference>
<keyword evidence="1" id="KW-1133">Transmembrane helix</keyword>
<dbReference type="PANTHER" id="PTHR23028:SF53">
    <property type="entry name" value="ACYL_TRANSF_3 DOMAIN-CONTAINING PROTEIN"/>
    <property type="match status" value="1"/>
</dbReference>
<keyword evidence="4" id="KW-1185">Reference proteome</keyword>
<keyword evidence="3" id="KW-0012">Acyltransferase</keyword>
<name>A0AAW9SF66_9BACT</name>
<reference evidence="3 4" key="1">
    <citation type="submission" date="2024-04" db="EMBL/GenBank/DDBJ databases">
        <title>Novel genus in family Flammeovirgaceae.</title>
        <authorList>
            <person name="Nguyen T.H."/>
            <person name="Vuong T.Q."/>
            <person name="Le H."/>
            <person name="Kim S.-G."/>
        </authorList>
    </citation>
    <scope>NUCLEOTIDE SEQUENCE [LARGE SCALE GENOMIC DNA]</scope>
    <source>
        <strain evidence="3 4">JCM 23209</strain>
    </source>
</reference>
<feature type="domain" description="Acyltransferase 3" evidence="2">
    <location>
        <begin position="5"/>
        <end position="350"/>
    </location>
</feature>
<feature type="transmembrane region" description="Helical" evidence="1">
    <location>
        <begin position="70"/>
        <end position="90"/>
    </location>
</feature>
<feature type="transmembrane region" description="Helical" evidence="1">
    <location>
        <begin position="333"/>
        <end position="354"/>
    </location>
</feature>
<protein>
    <submittedName>
        <fullName evidence="3">Acyltransferase</fullName>
        <ecNumber evidence="3">2.3.-.-</ecNumber>
    </submittedName>
</protein>
<dbReference type="AlphaFoldDB" id="A0AAW9SF66"/>
<comment type="caution">
    <text evidence="3">The sequence shown here is derived from an EMBL/GenBank/DDBJ whole genome shotgun (WGS) entry which is preliminary data.</text>
</comment>
<sequence length="378" mass="44238">MHYIRSLDGLRAVAILLVIFFHFFFVLEVGWIGVQLFFVLSGFLITSILMKSKSYTFGPYVKRFYWRRSVRIFPLYYLYLLGVALLFLLIRQPDTFPQKAPYLFTYTFNLAPLFIGYDFDAFFTHFWSLAVEEQFYMVWPFVIFFLSQKQLKWVLPGIMIVSPLARYFFCHWIEAQGIYPEEVIGEIVYRFTLSHLDAFAFGALIPVWGLHKKIQKPGKGFLWALGLVLLAGLSNYYFLKQDGVQLGISSLGFPIGGTANYQHVWSYTLLNFFSMMFILLLINPSGWGGKVAKVLENSFLVMIGKISYGMYLYHWVIFVFHKKLLHAYMPNMFLSFLAYFLIVLLVSLMSYHAFEKRLLQLKDYTFAKKKKPEKVLEG</sequence>
<organism evidence="3 4">
    <name type="scientific">Rapidithrix thailandica</name>
    <dbReference type="NCBI Taxonomy" id="413964"/>
    <lineage>
        <taxon>Bacteria</taxon>
        <taxon>Pseudomonadati</taxon>
        <taxon>Bacteroidota</taxon>
        <taxon>Cytophagia</taxon>
        <taxon>Cytophagales</taxon>
        <taxon>Flammeovirgaceae</taxon>
        <taxon>Rapidithrix</taxon>
    </lineage>
</organism>
<evidence type="ECO:0000313" key="4">
    <source>
        <dbReference type="Proteomes" id="UP001403385"/>
    </source>
</evidence>
<dbReference type="PANTHER" id="PTHR23028">
    <property type="entry name" value="ACETYLTRANSFERASE"/>
    <property type="match status" value="1"/>
</dbReference>
<keyword evidence="1" id="KW-0812">Transmembrane</keyword>
<proteinExistence type="predicted"/>
<dbReference type="EMBL" id="JBDKWZ010000014">
    <property type="protein sequence ID" value="MEN7550430.1"/>
    <property type="molecule type" value="Genomic_DNA"/>
</dbReference>
<dbReference type="GO" id="GO:0016020">
    <property type="term" value="C:membrane"/>
    <property type="evidence" value="ECO:0007669"/>
    <property type="project" value="TreeGrafter"/>
</dbReference>
<dbReference type="InterPro" id="IPR002656">
    <property type="entry name" value="Acyl_transf_3_dom"/>
</dbReference>
<dbReference type="InterPro" id="IPR050879">
    <property type="entry name" value="Acyltransferase_3"/>
</dbReference>
<gene>
    <name evidence="3" type="ORF">AAG747_21100</name>
</gene>
<keyword evidence="3" id="KW-0808">Transferase</keyword>
<feature type="transmembrane region" description="Helical" evidence="1">
    <location>
        <begin position="294"/>
        <end position="313"/>
    </location>
</feature>
<dbReference type="GO" id="GO:0000271">
    <property type="term" value="P:polysaccharide biosynthetic process"/>
    <property type="evidence" value="ECO:0007669"/>
    <property type="project" value="TreeGrafter"/>
</dbReference>
<evidence type="ECO:0000259" key="2">
    <source>
        <dbReference type="Pfam" id="PF01757"/>
    </source>
</evidence>